<evidence type="ECO:0000313" key="1">
    <source>
        <dbReference type="EMBL" id="KAG0017695.1"/>
    </source>
</evidence>
<dbReference type="AlphaFoldDB" id="A0A9P6T1G8"/>
<name>A0A9P6T1G8_9FUNG</name>
<dbReference type="Gene3D" id="3.80.10.10">
    <property type="entry name" value="Ribonuclease Inhibitor"/>
    <property type="match status" value="2"/>
</dbReference>
<gene>
    <name evidence="1" type="ORF">BGZ80_008010</name>
</gene>
<dbReference type="GO" id="GO:0031146">
    <property type="term" value="P:SCF-dependent proteasomal ubiquitin-dependent protein catabolic process"/>
    <property type="evidence" value="ECO:0007669"/>
    <property type="project" value="TreeGrafter"/>
</dbReference>
<dbReference type="InterPro" id="IPR032675">
    <property type="entry name" value="LRR_dom_sf"/>
</dbReference>
<dbReference type="EMBL" id="JAAAID010000422">
    <property type="protein sequence ID" value="KAG0017695.1"/>
    <property type="molecule type" value="Genomic_DNA"/>
</dbReference>
<evidence type="ECO:0000313" key="2">
    <source>
        <dbReference type="Proteomes" id="UP000703661"/>
    </source>
</evidence>
<comment type="caution">
    <text evidence="1">The sequence shown here is derived from an EMBL/GenBank/DDBJ whole genome shotgun (WGS) entry which is preliminary data.</text>
</comment>
<proteinExistence type="predicted"/>
<keyword evidence="2" id="KW-1185">Reference proteome</keyword>
<dbReference type="Proteomes" id="UP000703661">
    <property type="component" value="Unassembled WGS sequence"/>
</dbReference>
<dbReference type="SUPFAM" id="SSF52047">
    <property type="entry name" value="RNI-like"/>
    <property type="match status" value="1"/>
</dbReference>
<dbReference type="PANTHER" id="PTHR13318">
    <property type="entry name" value="PARTNER OF PAIRED, ISOFORM B-RELATED"/>
    <property type="match status" value="1"/>
</dbReference>
<protein>
    <submittedName>
        <fullName evidence="1">Uncharacterized protein</fullName>
    </submittedName>
</protein>
<dbReference type="GO" id="GO:0019005">
    <property type="term" value="C:SCF ubiquitin ligase complex"/>
    <property type="evidence" value="ECO:0007669"/>
    <property type="project" value="TreeGrafter"/>
</dbReference>
<accession>A0A9P6T1G8</accession>
<sequence length="590" mass="66578">MSTNSSDLTSCSKVFALPEICERISYSIDNKTITSCLRVNREWNASWLPILWHTIDAGHQWHNPAFVNALGEHGDLVRILKCTRYDDISPLLRTDKTICRNLVTIVLPKTTLVNQSDHIQLLRQNPHIRDLSLGLHDDNASLYTELVNAVGELRNLRRLALDENKILDVNTLETILSKCNGSLRELSLKGTYFIKHPFGSGNGFASGFLACSKSESQLGTELITNDVEIDSKETFGIMSLCLEGVVCTQDLILNLASRFPLLSHLSLKGSMEVYFSKNFPERLAKRCPKIKNIDISSTEDIDDDTIASLVGSFPGLQTFRASETRFGNESFSTLVEHCRDLTVLEINSTCQIQGQVIQQLFEKCWALRSLDAWDVSANVVEMMMEVYGGGKTVGATDAKNRVTVDGSITQTESSLKNIRGQWVCRGIERLVLRFDYDPSELSEESEQLYPASRARRFIYEQLSKLTKLKYLAIGGTLSTTWQMCGRGDETDEKDNSTLDDQPTFDISDDIWIDFSLRSGLFLLSPLKELRTLCLSAMDHAIGLPEIIWISENWPNLKSIEGLYEDDDEDVVNWLRENRPDIEIRNEDDGY</sequence>
<organism evidence="1 2">
    <name type="scientific">Entomortierella chlamydospora</name>
    <dbReference type="NCBI Taxonomy" id="101097"/>
    <lineage>
        <taxon>Eukaryota</taxon>
        <taxon>Fungi</taxon>
        <taxon>Fungi incertae sedis</taxon>
        <taxon>Mucoromycota</taxon>
        <taxon>Mortierellomycotina</taxon>
        <taxon>Mortierellomycetes</taxon>
        <taxon>Mortierellales</taxon>
        <taxon>Mortierellaceae</taxon>
        <taxon>Entomortierella</taxon>
    </lineage>
</organism>
<reference evidence="1" key="1">
    <citation type="journal article" date="2020" name="Fungal Divers.">
        <title>Resolving the Mortierellaceae phylogeny through synthesis of multi-gene phylogenetics and phylogenomics.</title>
        <authorList>
            <person name="Vandepol N."/>
            <person name="Liber J."/>
            <person name="Desiro A."/>
            <person name="Na H."/>
            <person name="Kennedy M."/>
            <person name="Barry K."/>
            <person name="Grigoriev I.V."/>
            <person name="Miller A.N."/>
            <person name="O'Donnell K."/>
            <person name="Stajich J.E."/>
            <person name="Bonito G."/>
        </authorList>
    </citation>
    <scope>NUCLEOTIDE SEQUENCE</scope>
    <source>
        <strain evidence="1">NRRL 2769</strain>
    </source>
</reference>